<dbReference type="GO" id="GO:0070628">
    <property type="term" value="F:proteasome binding"/>
    <property type="evidence" value="ECO:0007669"/>
    <property type="project" value="InterPro"/>
</dbReference>
<feature type="compositionally biased region" description="Acidic residues" evidence="9">
    <location>
        <begin position="34"/>
        <end position="47"/>
    </location>
</feature>
<keyword evidence="8" id="KW-0539">Nucleus</keyword>
<keyword evidence="6" id="KW-0227">DNA damage</keyword>
<feature type="domain" description="Proteasome activator complex subunit 4 C-terminal" evidence="10">
    <location>
        <begin position="1837"/>
        <end position="1922"/>
    </location>
</feature>
<feature type="domain" description="Proteasome activator complex subunit 4-like HEAT repeat-like" evidence="12">
    <location>
        <begin position="1228"/>
        <end position="1515"/>
    </location>
</feature>
<keyword evidence="13" id="KW-1185">Reference proteome</keyword>
<dbReference type="InterPro" id="IPR035309">
    <property type="entry name" value="PSME4"/>
</dbReference>
<dbReference type="InterPro" id="IPR055455">
    <property type="entry name" value="HEAT_PSME4"/>
</dbReference>
<comment type="similarity">
    <text evidence="3">Belongs to the BLM10 family.</text>
</comment>
<dbReference type="InterPro" id="IPR032430">
    <property type="entry name" value="Blm10_mid"/>
</dbReference>
<dbReference type="Pfam" id="PF11919">
    <property type="entry name" value="PSME4_C"/>
    <property type="match status" value="1"/>
</dbReference>
<protein>
    <submittedName>
        <fullName evidence="14">BLM10_mid domain-containing protein</fullName>
    </submittedName>
</protein>
<keyword evidence="7" id="KW-0234">DNA repair</keyword>
<dbReference type="InterPro" id="IPR021843">
    <property type="entry name" value="PSME4_C"/>
</dbReference>
<reference evidence="14" key="1">
    <citation type="submission" date="2016-05" db="UniProtKB">
        <authorList>
            <consortium name="WormBaseParasite"/>
        </authorList>
    </citation>
    <scope>IDENTIFICATION</scope>
</reference>
<name>A0A0M3I2E4_ASCLU</name>
<dbReference type="GO" id="GO:0016504">
    <property type="term" value="F:peptidase activator activity"/>
    <property type="evidence" value="ECO:0007669"/>
    <property type="project" value="InterPro"/>
</dbReference>
<keyword evidence="4" id="KW-0963">Cytoplasm</keyword>
<proteinExistence type="inferred from homology"/>
<dbReference type="Proteomes" id="UP000036681">
    <property type="component" value="Unplaced"/>
</dbReference>
<dbReference type="WBParaSite" id="ALUE_0001065401-mRNA-1">
    <property type="protein sequence ID" value="ALUE_0001065401-mRNA-1"/>
    <property type="gene ID" value="ALUE_0001065401"/>
</dbReference>
<evidence type="ECO:0000256" key="7">
    <source>
        <dbReference type="ARBA" id="ARBA00023204"/>
    </source>
</evidence>
<feature type="region of interest" description="Disordered" evidence="9">
    <location>
        <begin position="1"/>
        <end position="47"/>
    </location>
</feature>
<dbReference type="PANTHER" id="PTHR32170">
    <property type="entry name" value="PROTEASOME ACTIVATOR COMPLEX SUBUNIT 4"/>
    <property type="match status" value="1"/>
</dbReference>
<feature type="compositionally biased region" description="Acidic residues" evidence="9">
    <location>
        <begin position="1"/>
        <end position="12"/>
    </location>
</feature>
<evidence type="ECO:0000256" key="9">
    <source>
        <dbReference type="SAM" id="MobiDB-lite"/>
    </source>
</evidence>
<accession>A0A0M3I2E4</accession>
<evidence type="ECO:0000313" key="14">
    <source>
        <dbReference type="WBParaSite" id="ALUE_0001065401-mRNA-1"/>
    </source>
</evidence>
<dbReference type="GO" id="GO:0016607">
    <property type="term" value="C:nuclear speck"/>
    <property type="evidence" value="ECO:0007669"/>
    <property type="project" value="UniProtKB-SubCell"/>
</dbReference>
<evidence type="ECO:0000259" key="11">
    <source>
        <dbReference type="Pfam" id="PF16507"/>
    </source>
</evidence>
<keyword evidence="5" id="KW-0677">Repeat</keyword>
<dbReference type="SUPFAM" id="SSF48371">
    <property type="entry name" value="ARM repeat"/>
    <property type="match status" value="2"/>
</dbReference>
<organism evidence="13 14">
    <name type="scientific">Ascaris lumbricoides</name>
    <name type="common">Giant roundworm</name>
    <dbReference type="NCBI Taxonomy" id="6252"/>
    <lineage>
        <taxon>Eukaryota</taxon>
        <taxon>Metazoa</taxon>
        <taxon>Ecdysozoa</taxon>
        <taxon>Nematoda</taxon>
        <taxon>Chromadorea</taxon>
        <taxon>Rhabditida</taxon>
        <taxon>Spirurina</taxon>
        <taxon>Ascaridomorpha</taxon>
        <taxon>Ascaridoidea</taxon>
        <taxon>Ascarididae</taxon>
        <taxon>Ascaris</taxon>
    </lineage>
</organism>
<evidence type="ECO:0000259" key="12">
    <source>
        <dbReference type="Pfam" id="PF23096"/>
    </source>
</evidence>
<evidence type="ECO:0000256" key="6">
    <source>
        <dbReference type="ARBA" id="ARBA00022763"/>
    </source>
</evidence>
<evidence type="ECO:0000256" key="5">
    <source>
        <dbReference type="ARBA" id="ARBA00022737"/>
    </source>
</evidence>
<dbReference type="GO" id="GO:0010499">
    <property type="term" value="P:proteasomal ubiquitin-independent protein catabolic process"/>
    <property type="evidence" value="ECO:0007669"/>
    <property type="project" value="TreeGrafter"/>
</dbReference>
<dbReference type="GO" id="GO:0005829">
    <property type="term" value="C:cytosol"/>
    <property type="evidence" value="ECO:0007669"/>
    <property type="project" value="TreeGrafter"/>
</dbReference>
<evidence type="ECO:0000256" key="4">
    <source>
        <dbReference type="ARBA" id="ARBA00022490"/>
    </source>
</evidence>
<evidence type="ECO:0000256" key="8">
    <source>
        <dbReference type="ARBA" id="ARBA00023242"/>
    </source>
</evidence>
<evidence type="ECO:0000313" key="13">
    <source>
        <dbReference type="Proteomes" id="UP000036681"/>
    </source>
</evidence>
<dbReference type="InterPro" id="IPR011989">
    <property type="entry name" value="ARM-like"/>
</dbReference>
<evidence type="ECO:0000256" key="2">
    <source>
        <dbReference type="ARBA" id="ARBA00004496"/>
    </source>
</evidence>
<dbReference type="InterPro" id="IPR016024">
    <property type="entry name" value="ARM-type_fold"/>
</dbReference>
<dbReference type="Pfam" id="PF23096">
    <property type="entry name" value="HEAT_PSME4"/>
    <property type="match status" value="1"/>
</dbReference>
<dbReference type="GO" id="GO:0006281">
    <property type="term" value="P:DNA repair"/>
    <property type="evidence" value="ECO:0007669"/>
    <property type="project" value="UniProtKB-KW"/>
</dbReference>
<comment type="subcellular location">
    <subcellularLocation>
        <location evidence="2">Cytoplasm</location>
    </subcellularLocation>
    <subcellularLocation>
        <location evidence="1">Nucleus speckle</location>
    </subcellularLocation>
</comment>
<feature type="domain" description="Proteasome activator Blm10 middle HEAT repeats region" evidence="11">
    <location>
        <begin position="354"/>
        <end position="869"/>
    </location>
</feature>
<dbReference type="PANTHER" id="PTHR32170:SF3">
    <property type="entry name" value="PROTEASOME ACTIVATOR COMPLEX SUBUNIT 4"/>
    <property type="match status" value="1"/>
</dbReference>
<dbReference type="Pfam" id="PF16507">
    <property type="entry name" value="HEAT_PSME4_mid"/>
    <property type="match status" value="1"/>
</dbReference>
<evidence type="ECO:0000256" key="3">
    <source>
        <dbReference type="ARBA" id="ARBA00005739"/>
    </source>
</evidence>
<evidence type="ECO:0000259" key="10">
    <source>
        <dbReference type="Pfam" id="PF11919"/>
    </source>
</evidence>
<evidence type="ECO:0000256" key="1">
    <source>
        <dbReference type="ARBA" id="ARBA00004324"/>
    </source>
</evidence>
<dbReference type="Gene3D" id="1.25.10.10">
    <property type="entry name" value="Leucine-rich Repeat Variant"/>
    <property type="match status" value="1"/>
</dbReference>
<sequence>MSDSECSESDVSVDDRSLSDVDMVSNEDQQLSEAEGDETPFEADEEECPSIWQKDIWQLKYLPYFDEMEKEADDHFRHIKAGLAHAVILRDTRPGLVHWICELDKYMNLYSRRFIKQDHILLVKLIYSCLTMKGADFRLVKICSHSLSNLLFKKELLSRDDVQLEWKPLHDIYVEVSYKSLEEDGLLLLPDGLKVALEQVITHCRTYFPLQATREILDEVRPYMCPWDESMTRAVTLLNLFLPTCLKQSDHEQFGAALWFDEMWHWFVRIENNSTYESKIESLFMRLARECPGYVNWSDKYDVIMTRVLRSLNLDIGQERIQIGCGSTTFNLDTAALWIAYMLGGPDDGVQHHLTRLFRSLESYYHPSNYGHHSAVVLNFLMKLVSAVVNRLHKERYQKPSSHPQVPAHLKLTNAQLDAFVECVLPCALLAVFSKYKPEYAPAIMRYLSQIAPRIVVPAILDLVYPALETLVEPHRLIQSLNALVAVCVSLVRDDSNLGNRKRRKLQTMEELSGKPYRSHAISLLHAVLPGLDANDIAKTVLTFQTINVLVTLVPIVDCSEAIHVRDDITEEEMEVCSATANFETIVENLVDKMLSMIGTYAGGAPTVTTVQGSLAAKSQTKLSIEENIMKKGIFSVFRALVGNCSTPIYKIAVDKLYEFISETIYDSRVAADTIAEMVFCAVRTYPAESLERFLNLIMRKLSVSIGEETYNEEELDSTIIWYLVLATQLVRVSGMYIVRYKDRILQLLRLIVPLKCRNAYELSCSALENVLVVLTSVYSDNNEQNREILDQPLEKYLPIRNWARTANRNSMRMRWHIPTEEEMRLAEEILDEFFYPQLDKLATPDSLSKTEMLQSLAVVSSCLSGISASLPALSGPLVKLVKSPVKVYPFQFIAAPPSLKAPSRSGENIRDFALTRLMAVADYLLKNREEDTKSLIAVCRILHIIIFQRGIDKEKYDAQNQNYSVSKRVVGDSVRGNRANIELVTFEYILLQHHKRLLARSGYYVTERHMQTMKLLVRLSTSAYSAVRMEAQRVLDSCIQSFPYAYLHIIDDILPLLKESPDVTHKQFKGALYILLNGKRMSICVRQNWETLLRVWPAMVEAQHSEKPSIIGLLEVAQNTVVDNFESFQIRFKFPESVVTMAKELYRADSGESPHPPAWPIPTDEEIEAAILREEEMSDTKEKLYYSLCDRLIALSTDVNLHWRHVDMAQSLLSLLIRRDMPFPSEAVKLFVRLLVSDTVKTRRMATGLVGAWMRMTKPKAVKVPFENPVMFLNVGPGATWPIKYGFRPDNLITMYDSEKIPRNEKEWNSTMFFGKTHWGFYTWPKELKIYAPACEQTTVNRKLCELNDTERALIEIMREEEFALKFRHYMSVEEKKGEDLFNAVSFTLFYGLFRNYNDLLLPQFKQHLDALLASDKEGEQRLASEIVAGLLNGSKLWHYDKLRSMWEWLTPLLSNCFENIKTECVKNWGTAIATVFGSVDPRVLHWFIDLLFNLCSKPTESSFHATTRLYFLQGALNQCEWRVTELWNRLMELCRSTMMESYQNLRERIGSCIATIVWFDLEHVYIDPSFPAKFRPPKLSNIMSDINPMMEILWSEVAEAKKTEEVVEADEAAENNHNSSSDEEGDRKKAVMVFKTVLNYLNAHWIHAFTALPHPIFNLLPLLIHFENETSDDELKKSCRYQLRQGMSQSMIVAKNVPMVISGAQEVFYSDDELKKSCRYQLRQGMSQSMIVAKNVPMVISGAQELASSSSCWWKAKVSLLKYLQVAIFSNLFVFVDHRPALMSILFSLLVDERLEVREAAAETISGLLHCQFFDVDDALIKKFCSWSRVSNGPKRHAGVLALSAVVQAFPYTVPPILPNALMQLCRHATDKQPMQGTVKKALSEFKRTHQDCWHEHKTQFSEDQLAILTDLLVSPNYYV</sequence>